<dbReference type="OrthoDB" id="705695at2"/>
<dbReference type="SUPFAM" id="SSF53597">
    <property type="entry name" value="Dihydrofolate reductase-like"/>
    <property type="match status" value="1"/>
</dbReference>
<dbReference type="RefSeq" id="WP_131328744.1">
    <property type="nucleotide sequence ID" value="NZ_CP044016.1"/>
</dbReference>
<protein>
    <submittedName>
        <fullName evidence="1">Uncharacterized protein</fullName>
    </submittedName>
</protein>
<evidence type="ECO:0000313" key="1">
    <source>
        <dbReference type="EMBL" id="QES87857.1"/>
    </source>
</evidence>
<dbReference type="EMBL" id="CP044016">
    <property type="protein sequence ID" value="QES87857.1"/>
    <property type="molecule type" value="Genomic_DNA"/>
</dbReference>
<keyword evidence="2" id="KW-1185">Reference proteome</keyword>
<gene>
    <name evidence="1" type="ORF">E0W69_003980</name>
</gene>
<dbReference type="KEGG" id="arac:E0W69_003980"/>
<reference evidence="1 2" key="1">
    <citation type="submission" date="2019-09" db="EMBL/GenBank/DDBJ databases">
        <title>Complete genome sequence of Arachidicoccus sp. B3-10 isolated from apple orchard soil.</title>
        <authorList>
            <person name="Kim H.S."/>
            <person name="Han K.-I."/>
            <person name="Suh M.K."/>
            <person name="Lee K.C."/>
            <person name="Eom M.K."/>
            <person name="Kim J.-S."/>
            <person name="Kang S.W."/>
            <person name="Sin Y."/>
            <person name="Lee J.-S."/>
        </authorList>
    </citation>
    <scope>NUCLEOTIDE SEQUENCE [LARGE SCALE GENOMIC DNA]</scope>
    <source>
        <strain evidence="1 2">B3-10</strain>
    </source>
</reference>
<sequence>MKVTIVANVSANGRILLSDNPYYPLPPEVMGFYLKMVKQIGTLVIGKRTFENFQRFPENIKTLFEGIEIIVLSNNSIITKNYRTIESPEKAVEFASAKGLTEIAIGGGTDTFNAFIESDLVTDIYLNVNPLITGVGSTLGNSSELNTRFSLKDYNAVNGFMQLHWVKEQFGKEIPRYGKISGM</sequence>
<proteinExistence type="predicted"/>
<accession>A0A5P2FY39</accession>
<name>A0A5P2FY39_9BACT</name>
<dbReference type="InterPro" id="IPR024072">
    <property type="entry name" value="DHFR-like_dom_sf"/>
</dbReference>
<dbReference type="AlphaFoldDB" id="A0A5P2FY39"/>
<dbReference type="Gene3D" id="3.40.430.10">
    <property type="entry name" value="Dihydrofolate Reductase, subunit A"/>
    <property type="match status" value="1"/>
</dbReference>
<dbReference type="Proteomes" id="UP000292424">
    <property type="component" value="Chromosome"/>
</dbReference>
<organism evidence="1 2">
    <name type="scientific">Rhizosphaericola mali</name>
    <dbReference type="NCBI Taxonomy" id="2545455"/>
    <lineage>
        <taxon>Bacteria</taxon>
        <taxon>Pseudomonadati</taxon>
        <taxon>Bacteroidota</taxon>
        <taxon>Chitinophagia</taxon>
        <taxon>Chitinophagales</taxon>
        <taxon>Chitinophagaceae</taxon>
        <taxon>Rhizosphaericola</taxon>
    </lineage>
</organism>
<evidence type="ECO:0000313" key="2">
    <source>
        <dbReference type="Proteomes" id="UP000292424"/>
    </source>
</evidence>